<evidence type="ECO:0000313" key="9">
    <source>
        <dbReference type="Proteomes" id="UP001316189"/>
    </source>
</evidence>
<feature type="domain" description="Mechanosensitive ion channel MscS" evidence="7">
    <location>
        <begin position="184"/>
        <end position="250"/>
    </location>
</feature>
<organism evidence="8 9">
    <name type="scientific">Cellulomonas chengniuliangii</name>
    <dbReference type="NCBI Taxonomy" id="2968084"/>
    <lineage>
        <taxon>Bacteria</taxon>
        <taxon>Bacillati</taxon>
        <taxon>Actinomycetota</taxon>
        <taxon>Actinomycetes</taxon>
        <taxon>Micrococcales</taxon>
        <taxon>Cellulomonadaceae</taxon>
        <taxon>Cellulomonas</taxon>
    </lineage>
</organism>
<keyword evidence="4 6" id="KW-0472">Membrane</keyword>
<dbReference type="Gene3D" id="2.30.30.60">
    <property type="match status" value="1"/>
</dbReference>
<feature type="region of interest" description="Disordered" evidence="5">
    <location>
        <begin position="357"/>
        <end position="392"/>
    </location>
</feature>
<dbReference type="EMBL" id="CP101988">
    <property type="protein sequence ID" value="UUI75636.1"/>
    <property type="molecule type" value="Genomic_DNA"/>
</dbReference>
<dbReference type="SUPFAM" id="SSF50182">
    <property type="entry name" value="Sm-like ribonucleoproteins"/>
    <property type="match status" value="1"/>
</dbReference>
<feature type="compositionally biased region" description="Gly residues" evidence="5">
    <location>
        <begin position="501"/>
        <end position="512"/>
    </location>
</feature>
<feature type="transmembrane region" description="Helical" evidence="6">
    <location>
        <begin position="12"/>
        <end position="38"/>
    </location>
</feature>
<dbReference type="InterPro" id="IPR010920">
    <property type="entry name" value="LSM_dom_sf"/>
</dbReference>
<evidence type="ECO:0000313" key="8">
    <source>
        <dbReference type="EMBL" id="UUI75636.1"/>
    </source>
</evidence>
<evidence type="ECO:0000256" key="2">
    <source>
        <dbReference type="ARBA" id="ARBA00022692"/>
    </source>
</evidence>
<protein>
    <submittedName>
        <fullName evidence="8">Mechanosensitive ion channel family protein</fullName>
    </submittedName>
</protein>
<evidence type="ECO:0000256" key="3">
    <source>
        <dbReference type="ARBA" id="ARBA00022989"/>
    </source>
</evidence>
<evidence type="ECO:0000256" key="4">
    <source>
        <dbReference type="ARBA" id="ARBA00023136"/>
    </source>
</evidence>
<feature type="compositionally biased region" description="Basic and acidic residues" evidence="5">
    <location>
        <begin position="451"/>
        <end position="471"/>
    </location>
</feature>
<name>A0ABY5L2C6_9CELL</name>
<dbReference type="InterPro" id="IPR023408">
    <property type="entry name" value="MscS_beta-dom_sf"/>
</dbReference>
<dbReference type="PANTHER" id="PTHR30566">
    <property type="entry name" value="YNAI-RELATED MECHANOSENSITIVE ION CHANNEL"/>
    <property type="match status" value="1"/>
</dbReference>
<evidence type="ECO:0000256" key="5">
    <source>
        <dbReference type="SAM" id="MobiDB-lite"/>
    </source>
</evidence>
<accession>A0ABY5L2C6</accession>
<proteinExistence type="predicted"/>
<dbReference type="Pfam" id="PF00924">
    <property type="entry name" value="MS_channel_2nd"/>
    <property type="match status" value="1"/>
</dbReference>
<reference evidence="8 9" key="1">
    <citation type="submission" date="2022-07" db="EMBL/GenBank/DDBJ databases">
        <title>Novel species in genus cellulomonas.</title>
        <authorList>
            <person name="Ye L."/>
        </authorList>
    </citation>
    <scope>NUCLEOTIDE SEQUENCE [LARGE SCALE GENOMIC DNA]</scope>
    <source>
        <strain evidence="9">zg-Y338</strain>
    </source>
</reference>
<comment type="subcellular location">
    <subcellularLocation>
        <location evidence="1">Membrane</location>
    </subcellularLocation>
</comment>
<feature type="transmembrane region" description="Helical" evidence="6">
    <location>
        <begin position="59"/>
        <end position="76"/>
    </location>
</feature>
<feature type="compositionally biased region" description="Low complexity" evidence="5">
    <location>
        <begin position="378"/>
        <end position="392"/>
    </location>
</feature>
<evidence type="ECO:0000259" key="7">
    <source>
        <dbReference type="Pfam" id="PF00924"/>
    </source>
</evidence>
<sequence>MPEETIVDNAGGALVLVLALVAAVVVAFVAAGIVAVLTRAAVRRHGGPPELTRKLRKPLRANFLVMALWTGLRLATEPARWTAITEHVLLVIFIATLAWIVGALAFVAEDVAMRRFRVDVPDNRTARRVRTQVALLRRLTVVVLVLCAAAGILMTFPGARGFGASLLASAGLLSIVAGLAAQSSLANLFAGVQLAFTNAIRVDDVVVVAGEWGRIEEITLSYVVVHVWDDRRLIIPSTHFTTTPFENWTRRATDLVGVVELDLDWEAPIDEMRGELARILAGTDLWDKRVGVLQVTDATQGNVRVRVLASAVDAPTLFDLRCHVRERLVAWLQREAPQGLPRSRTASVVRMDEGDRGQVLPMAGGQPSAAPPQPAHVPPRAGRPAADAAEADPGVFRHTVRLGGRNGGEPAGADLDETQVLTPASEANLFTGSLEALGRSRAFSGPGEAADAERVRRKEARAAEAEAEARAAEPNADFDADDAGSGLDETAVIDLVEADGRGGAGAGSGSHR</sequence>
<evidence type="ECO:0000256" key="6">
    <source>
        <dbReference type="SAM" id="Phobius"/>
    </source>
</evidence>
<dbReference type="Proteomes" id="UP001316189">
    <property type="component" value="Chromosome"/>
</dbReference>
<feature type="transmembrane region" description="Helical" evidence="6">
    <location>
        <begin position="88"/>
        <end position="108"/>
    </location>
</feature>
<dbReference type="RefSeq" id="WP_227568273.1">
    <property type="nucleotide sequence ID" value="NZ_CP101988.1"/>
</dbReference>
<feature type="region of interest" description="Disordered" evidence="5">
    <location>
        <begin position="441"/>
        <end position="512"/>
    </location>
</feature>
<keyword evidence="2 6" id="KW-0812">Transmembrane</keyword>
<keyword evidence="3 6" id="KW-1133">Transmembrane helix</keyword>
<evidence type="ECO:0000256" key="1">
    <source>
        <dbReference type="ARBA" id="ARBA00004370"/>
    </source>
</evidence>
<gene>
    <name evidence="8" type="ORF">NP064_01555</name>
</gene>
<feature type="transmembrane region" description="Helical" evidence="6">
    <location>
        <begin position="135"/>
        <end position="156"/>
    </location>
</feature>
<dbReference type="Gene3D" id="1.10.287.1260">
    <property type="match status" value="1"/>
</dbReference>
<dbReference type="InterPro" id="IPR006685">
    <property type="entry name" value="MscS_channel_2nd"/>
</dbReference>
<dbReference type="PANTHER" id="PTHR30566:SF25">
    <property type="entry name" value="INNER MEMBRANE PROTEIN"/>
    <property type="match status" value="1"/>
</dbReference>
<keyword evidence="9" id="KW-1185">Reference proteome</keyword>